<sequence length="243" mass="28541">MKKLNWIRPLTDVQHYPLIYSAFEATNIKNGEKINLRIEDLHEESFNEALKLMKNYYFKNNPMLSSKRIENDEISMNEIFESWKEILQQKISIVCYEENSNEIIGLNFLSVITEEEFDMKPTNGEVYAEVKRVSRFLKDIFFNPFDHYCVKQILTGVGSYVSDKYNNLEIEAEMLKVRADIGKMFNIQVTSEIFPTEISQNAAILSEFEENFSIDYNKLPKIVCEGFFPGIKETKLKIMSRKF</sequence>
<keyword evidence="2" id="KW-1185">Reference proteome</keyword>
<gene>
    <name evidence="1" type="ORF">PVAND_001237</name>
</gene>
<accession>A0A9J6BMB8</accession>
<dbReference type="Gene3D" id="3.40.630.30">
    <property type="match status" value="1"/>
</dbReference>
<reference evidence="1" key="1">
    <citation type="submission" date="2021-03" db="EMBL/GenBank/DDBJ databases">
        <title>Chromosome level genome of the anhydrobiotic midge Polypedilum vanderplanki.</title>
        <authorList>
            <person name="Yoshida Y."/>
            <person name="Kikawada T."/>
            <person name="Gusev O."/>
        </authorList>
    </citation>
    <scope>NUCLEOTIDE SEQUENCE</scope>
    <source>
        <strain evidence="1">NIAS01</strain>
        <tissue evidence="1">Whole body or cell culture</tissue>
    </source>
</reference>
<dbReference type="EMBL" id="JADBJN010000003">
    <property type="protein sequence ID" value="KAG5671017.1"/>
    <property type="molecule type" value="Genomic_DNA"/>
</dbReference>
<evidence type="ECO:0000313" key="1">
    <source>
        <dbReference type="EMBL" id="KAG5671017.1"/>
    </source>
</evidence>
<dbReference type="OrthoDB" id="8113373at2759"/>
<protein>
    <submittedName>
        <fullName evidence="1">Uncharacterized protein</fullName>
    </submittedName>
</protein>
<evidence type="ECO:0000313" key="2">
    <source>
        <dbReference type="Proteomes" id="UP001107558"/>
    </source>
</evidence>
<organism evidence="1 2">
    <name type="scientific">Polypedilum vanderplanki</name>
    <name type="common">Sleeping chironomid midge</name>
    <dbReference type="NCBI Taxonomy" id="319348"/>
    <lineage>
        <taxon>Eukaryota</taxon>
        <taxon>Metazoa</taxon>
        <taxon>Ecdysozoa</taxon>
        <taxon>Arthropoda</taxon>
        <taxon>Hexapoda</taxon>
        <taxon>Insecta</taxon>
        <taxon>Pterygota</taxon>
        <taxon>Neoptera</taxon>
        <taxon>Endopterygota</taxon>
        <taxon>Diptera</taxon>
        <taxon>Nematocera</taxon>
        <taxon>Chironomoidea</taxon>
        <taxon>Chironomidae</taxon>
        <taxon>Chironominae</taxon>
        <taxon>Polypedilum</taxon>
        <taxon>Polypedilum</taxon>
    </lineage>
</organism>
<dbReference type="AlphaFoldDB" id="A0A9J6BMB8"/>
<dbReference type="Proteomes" id="UP001107558">
    <property type="component" value="Chromosome 3"/>
</dbReference>
<proteinExistence type="predicted"/>
<name>A0A9J6BMB8_POLVA</name>
<comment type="caution">
    <text evidence="1">The sequence shown here is derived from an EMBL/GenBank/DDBJ whole genome shotgun (WGS) entry which is preliminary data.</text>
</comment>